<dbReference type="Gene3D" id="1.10.287.950">
    <property type="entry name" value="Methyl-accepting chemotaxis protein"/>
    <property type="match status" value="1"/>
</dbReference>
<protein>
    <submittedName>
        <fullName evidence="13">Methyl-accepting chemotaxis protein</fullName>
    </submittedName>
</protein>
<dbReference type="PANTHER" id="PTHR32089">
    <property type="entry name" value="METHYL-ACCEPTING CHEMOTAXIS PROTEIN MCPB"/>
    <property type="match status" value="1"/>
</dbReference>
<feature type="domain" description="HAMP" evidence="12">
    <location>
        <begin position="333"/>
        <end position="388"/>
    </location>
</feature>
<gene>
    <name evidence="13" type="ORF">SAMN05421659_102258</name>
</gene>
<organism evidence="13 14">
    <name type="scientific">[Clostridium] fimetarium</name>
    <dbReference type="NCBI Taxonomy" id="99656"/>
    <lineage>
        <taxon>Bacteria</taxon>
        <taxon>Bacillati</taxon>
        <taxon>Bacillota</taxon>
        <taxon>Clostridia</taxon>
        <taxon>Lachnospirales</taxon>
        <taxon>Lachnospiraceae</taxon>
    </lineage>
</organism>
<dbReference type="SUPFAM" id="SSF103190">
    <property type="entry name" value="Sensory domain-like"/>
    <property type="match status" value="1"/>
</dbReference>
<dbReference type="Pfam" id="PF00015">
    <property type="entry name" value="MCPsignal"/>
    <property type="match status" value="1"/>
</dbReference>
<evidence type="ECO:0000256" key="10">
    <source>
        <dbReference type="SAM" id="Phobius"/>
    </source>
</evidence>
<evidence type="ECO:0000256" key="6">
    <source>
        <dbReference type="ARBA" id="ARBA00023136"/>
    </source>
</evidence>
<evidence type="ECO:0000313" key="13">
    <source>
        <dbReference type="EMBL" id="SEV93933.1"/>
    </source>
</evidence>
<comment type="subcellular location">
    <subcellularLocation>
        <location evidence="1">Cell membrane</location>
        <topology evidence="1">Multi-pass membrane protein</topology>
    </subcellularLocation>
</comment>
<dbReference type="Gene3D" id="3.30.450.20">
    <property type="entry name" value="PAS domain"/>
    <property type="match status" value="1"/>
</dbReference>
<feature type="transmembrane region" description="Helical" evidence="10">
    <location>
        <begin position="311"/>
        <end position="332"/>
    </location>
</feature>
<keyword evidence="5 10" id="KW-1133">Transmembrane helix</keyword>
<dbReference type="InterPro" id="IPR003660">
    <property type="entry name" value="HAMP_dom"/>
</dbReference>
<evidence type="ECO:0000256" key="4">
    <source>
        <dbReference type="ARBA" id="ARBA00022692"/>
    </source>
</evidence>
<evidence type="ECO:0000256" key="1">
    <source>
        <dbReference type="ARBA" id="ARBA00004651"/>
    </source>
</evidence>
<accession>A0A1I0MZH6</accession>
<dbReference type="GO" id="GO:0005886">
    <property type="term" value="C:plasma membrane"/>
    <property type="evidence" value="ECO:0007669"/>
    <property type="project" value="UniProtKB-SubCell"/>
</dbReference>
<evidence type="ECO:0000256" key="8">
    <source>
        <dbReference type="ARBA" id="ARBA00029447"/>
    </source>
</evidence>
<dbReference type="InterPro" id="IPR033479">
    <property type="entry name" value="dCache_1"/>
</dbReference>
<keyword evidence="7 9" id="KW-0807">Transducer</keyword>
<keyword evidence="3" id="KW-0145">Chemotaxis</keyword>
<dbReference type="AlphaFoldDB" id="A0A1I0MZH6"/>
<dbReference type="PROSITE" id="PS50111">
    <property type="entry name" value="CHEMOTAXIS_TRANSDUC_2"/>
    <property type="match status" value="1"/>
</dbReference>
<dbReference type="STRING" id="99656.SAMN05421659_102258"/>
<dbReference type="PROSITE" id="PS50885">
    <property type="entry name" value="HAMP"/>
    <property type="match status" value="1"/>
</dbReference>
<dbReference type="EMBL" id="FOJI01000002">
    <property type="protein sequence ID" value="SEV93933.1"/>
    <property type="molecule type" value="Genomic_DNA"/>
</dbReference>
<dbReference type="Gene3D" id="1.10.8.500">
    <property type="entry name" value="HAMP domain in histidine kinase"/>
    <property type="match status" value="1"/>
</dbReference>
<dbReference type="CDD" id="cd18773">
    <property type="entry name" value="PDC1_HK_sensor"/>
    <property type="match status" value="1"/>
</dbReference>
<dbReference type="RefSeq" id="WP_092450681.1">
    <property type="nucleotide sequence ID" value="NZ_FOJI01000002.1"/>
</dbReference>
<dbReference type="GO" id="GO:0007165">
    <property type="term" value="P:signal transduction"/>
    <property type="evidence" value="ECO:0007669"/>
    <property type="project" value="UniProtKB-KW"/>
</dbReference>
<dbReference type="InterPro" id="IPR029151">
    <property type="entry name" value="Sensor-like_sf"/>
</dbReference>
<dbReference type="SMART" id="SM00304">
    <property type="entry name" value="HAMP"/>
    <property type="match status" value="1"/>
</dbReference>
<proteinExistence type="inferred from homology"/>
<evidence type="ECO:0000313" key="14">
    <source>
        <dbReference type="Proteomes" id="UP000199701"/>
    </source>
</evidence>
<name>A0A1I0MZH6_9FIRM</name>
<dbReference type="OrthoDB" id="9814363at2"/>
<dbReference type="SMART" id="SM00283">
    <property type="entry name" value="MA"/>
    <property type="match status" value="1"/>
</dbReference>
<keyword evidence="14" id="KW-1185">Reference proteome</keyword>
<keyword evidence="2" id="KW-1003">Cell membrane</keyword>
<dbReference type="Pfam" id="PF02743">
    <property type="entry name" value="dCache_1"/>
    <property type="match status" value="1"/>
</dbReference>
<dbReference type="SUPFAM" id="SSF58104">
    <property type="entry name" value="Methyl-accepting chemotaxis protein (MCP) signaling domain"/>
    <property type="match status" value="1"/>
</dbReference>
<evidence type="ECO:0000256" key="7">
    <source>
        <dbReference type="ARBA" id="ARBA00023224"/>
    </source>
</evidence>
<sequence length="694" mass="75802">MKSIRKKLVIYTLVLVMLPLLISNIINISYINKNYAKELVQNNKVLAGSISDQVTAFIEKGYSITEQIVLNSDIKGFVPTEQKQIIVNAIDKNPYFDLLYVQGTDGMQTTRTSGTLGDRSSRWWFIKVMQEKSSFVSKSYYSISSNTPVSTIAMPIYDNNKLVGVMGADIKLDELQKKIEKYSEGSKYAFIVDGEGVVVAHPDKVQISELYNYKIMKKTVLKTDASGKVLTDASGNQQTEDLAIEVPETLNQITQKALNGETGSATYKNNEGVEVISAYESISIPGTSDNWAVITVENKSDAMAFINNTQYLSILVSIIAIIVAAVLISIIATRIANPIKRSAEYLSQIAQGDFSIEVNKKYLSQKDEIGIIANGIENMKNSLKNLVMSISTESINIENEVENVITNMSQLNDNLESVSATTEELAASTEESAATSQEMAATSQEIEKAVQTIAENSQKGALAAKDISIRAEKTKESVTMSQKRAAALLVDTKEQLFKAIEQSKVVGQINVLSDVIMKITAQTNLLALNASIEAARAGEAGRGFSVVADQIRQLAEQSKKAVLDIQNVTTMVTSSVENLSQSSNSLLNFVSTDVHNDYQSMLEVVNKYNEDARFIDDLISEFSATSEELLASIENITGSIDGVATAANESAGGTTDIANRIAETNIHSNDVMEKIMKTKKSADILKTEISKFKL</sequence>
<evidence type="ECO:0000259" key="11">
    <source>
        <dbReference type="PROSITE" id="PS50111"/>
    </source>
</evidence>
<evidence type="ECO:0000256" key="5">
    <source>
        <dbReference type="ARBA" id="ARBA00022989"/>
    </source>
</evidence>
<keyword evidence="4 10" id="KW-0812">Transmembrane</keyword>
<reference evidence="13 14" key="1">
    <citation type="submission" date="2016-10" db="EMBL/GenBank/DDBJ databases">
        <authorList>
            <person name="de Groot N.N."/>
        </authorList>
    </citation>
    <scope>NUCLEOTIDE SEQUENCE [LARGE SCALE GENOMIC DNA]</scope>
    <source>
        <strain evidence="13 14">DSM 9179</strain>
    </source>
</reference>
<evidence type="ECO:0000259" key="12">
    <source>
        <dbReference type="PROSITE" id="PS50885"/>
    </source>
</evidence>
<evidence type="ECO:0000256" key="3">
    <source>
        <dbReference type="ARBA" id="ARBA00022500"/>
    </source>
</evidence>
<evidence type="ECO:0000256" key="2">
    <source>
        <dbReference type="ARBA" id="ARBA00022475"/>
    </source>
</evidence>
<dbReference type="GO" id="GO:0006935">
    <property type="term" value="P:chemotaxis"/>
    <property type="evidence" value="ECO:0007669"/>
    <property type="project" value="UniProtKB-KW"/>
</dbReference>
<evidence type="ECO:0000256" key="9">
    <source>
        <dbReference type="PROSITE-ProRule" id="PRU00284"/>
    </source>
</evidence>
<keyword evidence="6 10" id="KW-0472">Membrane</keyword>
<dbReference type="Proteomes" id="UP000199701">
    <property type="component" value="Unassembled WGS sequence"/>
</dbReference>
<dbReference type="PANTHER" id="PTHR32089:SF112">
    <property type="entry name" value="LYSOZYME-LIKE PROTEIN-RELATED"/>
    <property type="match status" value="1"/>
</dbReference>
<feature type="domain" description="Methyl-accepting transducer" evidence="11">
    <location>
        <begin position="407"/>
        <end position="644"/>
    </location>
</feature>
<dbReference type="InterPro" id="IPR004089">
    <property type="entry name" value="MCPsignal_dom"/>
</dbReference>
<comment type="similarity">
    <text evidence="8">Belongs to the methyl-accepting chemotaxis (MCP) protein family.</text>
</comment>